<keyword evidence="2" id="KW-1185">Reference proteome</keyword>
<reference evidence="1 2" key="2">
    <citation type="submission" date="2018-11" db="EMBL/GenBank/DDBJ databases">
        <authorList>
            <consortium name="Pathogen Informatics"/>
        </authorList>
    </citation>
    <scope>NUCLEOTIDE SEQUENCE [LARGE SCALE GENOMIC DNA]</scope>
</reference>
<proteinExistence type="predicted"/>
<organism evidence="2 3">
    <name type="scientific">Toxocara canis</name>
    <name type="common">Canine roundworm</name>
    <dbReference type="NCBI Taxonomy" id="6265"/>
    <lineage>
        <taxon>Eukaryota</taxon>
        <taxon>Metazoa</taxon>
        <taxon>Ecdysozoa</taxon>
        <taxon>Nematoda</taxon>
        <taxon>Chromadorea</taxon>
        <taxon>Rhabditida</taxon>
        <taxon>Spirurina</taxon>
        <taxon>Ascaridomorpha</taxon>
        <taxon>Ascaridoidea</taxon>
        <taxon>Toxocaridae</taxon>
        <taxon>Toxocara</taxon>
    </lineage>
</organism>
<sequence>MSVFTDNTIIPKEIRTTNRSPTVDSDLLPVPVDVKQFILSNYAVDRNSTMFILADQPQRPRFVESSGTLADVPMVLPVGSPTASMNYVLHLSSFNGTGGVISNEPHREQCRDQMKVRCSELPLDLQTGEGQRILNSISLAEQRGKRKVENALSKKSVEVQASVNPSHLPLVRTGGSVSPVGVLTDMLNNCSVAVVLRTFMDTVESCEQGKQSCASSLFRRIFDEEHNAFSQSCFARINSPS</sequence>
<dbReference type="Proteomes" id="UP000050794">
    <property type="component" value="Unassembled WGS sequence"/>
</dbReference>
<gene>
    <name evidence="1" type="ORF">TCNE_LOCUS14046</name>
</gene>
<evidence type="ECO:0000313" key="2">
    <source>
        <dbReference type="Proteomes" id="UP000050794"/>
    </source>
</evidence>
<evidence type="ECO:0000313" key="3">
    <source>
        <dbReference type="WBParaSite" id="TCNE_0001404601-mRNA-1"/>
    </source>
</evidence>
<evidence type="ECO:0000313" key="1">
    <source>
        <dbReference type="EMBL" id="VDM45367.1"/>
    </source>
</evidence>
<dbReference type="EMBL" id="UYWY01022033">
    <property type="protein sequence ID" value="VDM45367.1"/>
    <property type="molecule type" value="Genomic_DNA"/>
</dbReference>
<reference evidence="3" key="1">
    <citation type="submission" date="2016-06" db="UniProtKB">
        <authorList>
            <consortium name="WormBaseParasite"/>
        </authorList>
    </citation>
    <scope>IDENTIFICATION</scope>
</reference>
<dbReference type="AlphaFoldDB" id="A0A183UZX6"/>
<protein>
    <submittedName>
        <fullName evidence="1 3">Uncharacterized protein</fullName>
    </submittedName>
</protein>
<name>A0A183UZX6_TOXCA</name>
<accession>A0A183UZX6</accession>
<dbReference type="WBParaSite" id="TCNE_0001404601-mRNA-1">
    <property type="protein sequence ID" value="TCNE_0001404601-mRNA-1"/>
    <property type="gene ID" value="TCNE_0001404601"/>
</dbReference>